<evidence type="ECO:0000259" key="1">
    <source>
        <dbReference type="PROSITE" id="PS51819"/>
    </source>
</evidence>
<dbReference type="Gene3D" id="3.10.180.10">
    <property type="entry name" value="2,3-Dihydroxybiphenyl 1,2-Dioxygenase, domain 1"/>
    <property type="match status" value="1"/>
</dbReference>
<organism evidence="2 3">
    <name type="scientific">Bowdeniella nasicola</name>
    <dbReference type="NCBI Taxonomy" id="208480"/>
    <lineage>
        <taxon>Bacteria</taxon>
        <taxon>Bacillati</taxon>
        <taxon>Actinomycetota</taxon>
        <taxon>Actinomycetes</taxon>
        <taxon>Actinomycetales</taxon>
        <taxon>Actinomycetaceae</taxon>
        <taxon>Bowdeniella</taxon>
    </lineage>
</organism>
<dbReference type="InterPro" id="IPR029068">
    <property type="entry name" value="Glyas_Bleomycin-R_OHBP_Dase"/>
</dbReference>
<dbReference type="InterPro" id="IPR037523">
    <property type="entry name" value="VOC_core"/>
</dbReference>
<evidence type="ECO:0000313" key="2">
    <source>
        <dbReference type="EMBL" id="SEA61978.1"/>
    </source>
</evidence>
<dbReference type="PROSITE" id="PS51819">
    <property type="entry name" value="VOC"/>
    <property type="match status" value="1"/>
</dbReference>
<gene>
    <name evidence="2" type="ORF">SAMN02910418_02004</name>
</gene>
<accession>A0A1H4CNT0</accession>
<dbReference type="InterPro" id="IPR025870">
    <property type="entry name" value="Glyoxalase-like_dom"/>
</dbReference>
<dbReference type="EMBL" id="FNQV01000013">
    <property type="protein sequence ID" value="SEA61978.1"/>
    <property type="molecule type" value="Genomic_DNA"/>
</dbReference>
<evidence type="ECO:0000313" key="3">
    <source>
        <dbReference type="Proteomes" id="UP000199288"/>
    </source>
</evidence>
<dbReference type="SUPFAM" id="SSF54593">
    <property type="entry name" value="Glyoxalase/Bleomycin resistance protein/Dihydroxybiphenyl dioxygenase"/>
    <property type="match status" value="1"/>
</dbReference>
<dbReference type="Pfam" id="PF13468">
    <property type="entry name" value="Glyoxalase_3"/>
    <property type="match status" value="1"/>
</dbReference>
<dbReference type="OrthoDB" id="3227561at2"/>
<sequence>MSRVDHLVISVPDIDTAAQEWDEVGLPSSPGGTHPGGTVNVLIRGSQHAYVELIAAPEGADNIWSERVRNTLGPLSWAICVPDIEAACQAATEAGFEPGDIRDGARTTESGEELSWRMVDLGEQPFDAKLPFLIEWIKPMSDGPAHGPVLIGMCVEVEHPSELEKLLDALDFDDKDVTVALAEGDRGLVSATFRTQEPVAEVAELNGLTVNLH</sequence>
<dbReference type="AlphaFoldDB" id="A0A1H4CNT0"/>
<feature type="domain" description="VOC" evidence="1">
    <location>
        <begin position="3"/>
        <end position="135"/>
    </location>
</feature>
<reference evidence="3" key="1">
    <citation type="submission" date="2016-10" db="EMBL/GenBank/DDBJ databases">
        <authorList>
            <person name="Varghese N."/>
            <person name="Submissions S."/>
        </authorList>
    </citation>
    <scope>NUCLEOTIDE SEQUENCE [LARGE SCALE GENOMIC DNA]</scope>
    <source>
        <strain evidence="3">KPR-1</strain>
    </source>
</reference>
<name>A0A1H4CNT0_9ACTO</name>
<dbReference type="PANTHER" id="PTHR40265">
    <property type="entry name" value="BLL2707 PROTEIN"/>
    <property type="match status" value="1"/>
</dbReference>
<keyword evidence="3" id="KW-1185">Reference proteome</keyword>
<dbReference type="Proteomes" id="UP000199288">
    <property type="component" value="Unassembled WGS sequence"/>
</dbReference>
<dbReference type="RefSeq" id="WP_092565476.1">
    <property type="nucleotide sequence ID" value="NZ_FNQV01000013.1"/>
</dbReference>
<dbReference type="PANTHER" id="PTHR40265:SF1">
    <property type="entry name" value="GLYOXALASE-LIKE DOMAIN-CONTAINING PROTEIN"/>
    <property type="match status" value="1"/>
</dbReference>
<protein>
    <submittedName>
        <fullName evidence="2">Glyoxalase-like domain-containing protein</fullName>
    </submittedName>
</protein>
<proteinExistence type="predicted"/>